<sequence>MFLSNKADAPKISIDDGLYAGLLYATGIFTEVQQVWTTYASISDLAKCQHIRQEHSGAVTVSDSRVKTQVGITEHNEIKLGVLSLAWQLPACQLLAKPKLTTILDKLILSLQRYMEQFPSFSYAEQFQFFRTSFAPNKSSLVCIADLNKRLSGYNKANGECAGRRPNISGILTKPYGTLKGVL</sequence>
<evidence type="ECO:0000313" key="2">
    <source>
        <dbReference type="Proteomes" id="UP000191691"/>
    </source>
</evidence>
<protein>
    <submittedName>
        <fullName evidence="1">Uncharacterized protein</fullName>
    </submittedName>
</protein>
<evidence type="ECO:0000313" key="1">
    <source>
        <dbReference type="EMBL" id="OQE88288.1"/>
    </source>
</evidence>
<dbReference type="AlphaFoldDB" id="A0A1V6YLV1"/>
<dbReference type="Proteomes" id="UP000191691">
    <property type="component" value="Unassembled WGS sequence"/>
</dbReference>
<dbReference type="EMBL" id="MOOB01000017">
    <property type="protein sequence ID" value="OQE88288.1"/>
    <property type="molecule type" value="Genomic_DNA"/>
</dbReference>
<organism evidence="1 2">
    <name type="scientific">Penicillium nalgiovense</name>
    <dbReference type="NCBI Taxonomy" id="60175"/>
    <lineage>
        <taxon>Eukaryota</taxon>
        <taxon>Fungi</taxon>
        <taxon>Dikarya</taxon>
        <taxon>Ascomycota</taxon>
        <taxon>Pezizomycotina</taxon>
        <taxon>Eurotiomycetes</taxon>
        <taxon>Eurotiomycetidae</taxon>
        <taxon>Eurotiales</taxon>
        <taxon>Aspergillaceae</taxon>
        <taxon>Penicillium</taxon>
    </lineage>
</organism>
<name>A0A1V6YLV1_PENNA</name>
<keyword evidence="2" id="KW-1185">Reference proteome</keyword>
<reference evidence="2" key="1">
    <citation type="journal article" date="2017" name="Nat. Microbiol.">
        <title>Global analysis of biosynthetic gene clusters reveals vast potential of secondary metabolite production in Penicillium species.</title>
        <authorList>
            <person name="Nielsen J.C."/>
            <person name="Grijseels S."/>
            <person name="Prigent S."/>
            <person name="Ji B."/>
            <person name="Dainat J."/>
            <person name="Nielsen K.F."/>
            <person name="Frisvad J.C."/>
            <person name="Workman M."/>
            <person name="Nielsen J."/>
        </authorList>
    </citation>
    <scope>NUCLEOTIDE SEQUENCE [LARGE SCALE GENOMIC DNA]</scope>
    <source>
        <strain evidence="2">IBT 13039</strain>
    </source>
</reference>
<accession>A0A1V6YLV1</accession>
<comment type="caution">
    <text evidence="1">The sequence shown here is derived from an EMBL/GenBank/DDBJ whole genome shotgun (WGS) entry which is preliminary data.</text>
</comment>
<gene>
    <name evidence="1" type="ORF">PENNAL_c0017G06087</name>
</gene>
<proteinExistence type="predicted"/>